<evidence type="ECO:0000256" key="1">
    <source>
        <dbReference type="HAMAP-Rule" id="MF_00797"/>
    </source>
</evidence>
<gene>
    <name evidence="4" type="ORF">DAH66_12795</name>
</gene>
<evidence type="ECO:0000313" key="5">
    <source>
        <dbReference type="Proteomes" id="UP000287746"/>
    </source>
</evidence>
<dbReference type="InterPro" id="IPR046367">
    <property type="entry name" value="GapR-like_DNA-bd"/>
</dbReference>
<comment type="similarity">
    <text evidence="1">Belongs to the UPF0335 family.</text>
</comment>
<evidence type="ECO:0000313" key="4">
    <source>
        <dbReference type="EMBL" id="RSY83141.1"/>
    </source>
</evidence>
<feature type="coiled-coil region" evidence="2">
    <location>
        <begin position="10"/>
        <end position="37"/>
    </location>
</feature>
<evidence type="ECO:0000259" key="3">
    <source>
        <dbReference type="Pfam" id="PF10073"/>
    </source>
</evidence>
<name>A0A430G2E3_9SPHN</name>
<dbReference type="InterPro" id="IPR018753">
    <property type="entry name" value="GapR-like"/>
</dbReference>
<dbReference type="AlphaFoldDB" id="A0A430G2E3"/>
<keyword evidence="2" id="KW-0175">Coiled coil</keyword>
<dbReference type="GO" id="GO:0003677">
    <property type="term" value="F:DNA binding"/>
    <property type="evidence" value="ECO:0007669"/>
    <property type="project" value="InterPro"/>
</dbReference>
<accession>A0A430G2E3</accession>
<comment type="caution">
    <text evidence="4">The sequence shown here is derived from an EMBL/GenBank/DDBJ whole genome shotgun (WGS) entry which is preliminary data.</text>
</comment>
<dbReference type="NCBIfam" id="NF010247">
    <property type="entry name" value="PRK13694.1"/>
    <property type="match status" value="1"/>
</dbReference>
<reference evidence="4 5" key="1">
    <citation type="submission" date="2018-07" db="EMBL/GenBank/DDBJ databases">
        <title>Genomic and Epidemiologic Investigation of an Indolent Hospital Outbreak.</title>
        <authorList>
            <person name="Johnson R.C."/>
            <person name="Deming C."/>
            <person name="Conlan S."/>
            <person name="Zellmer C.J."/>
            <person name="Michelin A.V."/>
            <person name="Lee-Lin S."/>
            <person name="Thomas P.J."/>
            <person name="Park M."/>
            <person name="Weingarten R.A."/>
            <person name="Less J."/>
            <person name="Dekker J.P."/>
            <person name="Frank K.M."/>
            <person name="Musser K.A."/>
            <person name="Mcquiston J.R."/>
            <person name="Henderson D.K."/>
            <person name="Lau A.F."/>
            <person name="Palmore T.N."/>
            <person name="Segre J.A."/>
        </authorList>
    </citation>
    <scope>NUCLEOTIDE SEQUENCE [LARGE SCALE GENOMIC DNA]</scope>
    <source>
        <strain evidence="4 5">SK-CDC1_0717</strain>
    </source>
</reference>
<dbReference type="Proteomes" id="UP000287746">
    <property type="component" value="Unassembled WGS sequence"/>
</dbReference>
<dbReference type="EMBL" id="QQYZ01000011">
    <property type="protein sequence ID" value="RSY83141.1"/>
    <property type="molecule type" value="Genomic_DNA"/>
</dbReference>
<proteinExistence type="inferred from homology"/>
<protein>
    <recommendedName>
        <fullName evidence="1">UPF0335 protein DAH66_12795</fullName>
    </recommendedName>
</protein>
<sequence length="79" mass="9166">MSDSISAEQLRLLIERIERLEEEKRGISDDIKDIYSEAKSTGFDAKAIREVIRLRKMEKHQLDERDALLETYRAALGMA</sequence>
<evidence type="ECO:0000256" key="2">
    <source>
        <dbReference type="SAM" id="Coils"/>
    </source>
</evidence>
<dbReference type="Pfam" id="PF10073">
    <property type="entry name" value="GapR_DNA-bd"/>
    <property type="match status" value="1"/>
</dbReference>
<organism evidence="4 5">
    <name type="scientific">Sphingomonas koreensis</name>
    <dbReference type="NCBI Taxonomy" id="93064"/>
    <lineage>
        <taxon>Bacteria</taxon>
        <taxon>Pseudomonadati</taxon>
        <taxon>Pseudomonadota</taxon>
        <taxon>Alphaproteobacteria</taxon>
        <taxon>Sphingomonadales</taxon>
        <taxon>Sphingomonadaceae</taxon>
        <taxon>Sphingomonas</taxon>
    </lineage>
</organism>
<feature type="domain" description="GapR-like DNA-binding" evidence="3">
    <location>
        <begin position="7"/>
        <end position="77"/>
    </location>
</feature>
<dbReference type="RefSeq" id="WP_126004714.1">
    <property type="nucleotide sequence ID" value="NZ_QQYZ01000011.1"/>
</dbReference>
<dbReference type="HAMAP" id="MF_00797">
    <property type="entry name" value="UPF0335"/>
    <property type="match status" value="1"/>
</dbReference>